<feature type="non-terminal residue" evidence="1">
    <location>
        <position position="322"/>
    </location>
</feature>
<protein>
    <submittedName>
        <fullName evidence="1">Uncharacterized protein</fullName>
    </submittedName>
</protein>
<reference evidence="2" key="1">
    <citation type="submission" date="2017-03" db="EMBL/GenBank/DDBJ databases">
        <title>Phytopthora megakarya and P. palmivora, two closely related causual agents of cacao black pod achieved similar genome size and gene model numbers by different mechanisms.</title>
        <authorList>
            <person name="Ali S."/>
            <person name="Shao J."/>
            <person name="Larry D.J."/>
            <person name="Kronmiller B."/>
            <person name="Shen D."/>
            <person name="Strem M.D."/>
            <person name="Melnick R.L."/>
            <person name="Guiltinan M.J."/>
            <person name="Tyler B.M."/>
            <person name="Meinhardt L.W."/>
            <person name="Bailey B.A."/>
        </authorList>
    </citation>
    <scope>NUCLEOTIDE SEQUENCE [LARGE SCALE GENOMIC DNA]</scope>
    <source>
        <strain evidence="2">zdho120</strain>
    </source>
</reference>
<sequence>MSAAKQTPVVDASTCADVRVDLRVDARCRSRIGACFSARVGDNADTSGWNDREEILYYELQDKKLELKAKQRAKAAKLDSPKTILDGSSVLSTDGGIPVDYEDLKTRSPRLPSRMSPSPRLGIAVLAKTIRTLPHRSVREAKVMQCLPDWKHLPSPPTSVMLRALMTQCVHPGCRPRRSSRIGMGLLSLRTRYRCTSTIELSTTLKLLRSTSCRTQIKGEITTSRSFTSSGKKTSGRSKVPEWQALCQSWNQFVTNFNNDPAGYRERISSARERFVKYSVTSAVQRVHEASVNAKIPCAVPEGVHCPHCPVGAPRISERDRT</sequence>
<organism evidence="1 2">
    <name type="scientific">Phytophthora megakarya</name>
    <dbReference type="NCBI Taxonomy" id="4795"/>
    <lineage>
        <taxon>Eukaryota</taxon>
        <taxon>Sar</taxon>
        <taxon>Stramenopiles</taxon>
        <taxon>Oomycota</taxon>
        <taxon>Peronosporomycetes</taxon>
        <taxon>Peronosporales</taxon>
        <taxon>Peronosporaceae</taxon>
        <taxon>Phytophthora</taxon>
    </lineage>
</organism>
<accession>A0A225UEF8</accession>
<proteinExistence type="predicted"/>
<dbReference type="OrthoDB" id="128751at2759"/>
<evidence type="ECO:0000313" key="2">
    <source>
        <dbReference type="Proteomes" id="UP000198211"/>
    </source>
</evidence>
<dbReference type="Proteomes" id="UP000198211">
    <property type="component" value="Unassembled WGS sequence"/>
</dbReference>
<gene>
    <name evidence="1" type="ORF">PHMEG_00040129</name>
</gene>
<name>A0A225UEF8_9STRA</name>
<dbReference type="EMBL" id="NBNE01020492">
    <property type="protein sequence ID" value="OWY91331.1"/>
    <property type="molecule type" value="Genomic_DNA"/>
</dbReference>
<keyword evidence="2" id="KW-1185">Reference proteome</keyword>
<evidence type="ECO:0000313" key="1">
    <source>
        <dbReference type="EMBL" id="OWY91331.1"/>
    </source>
</evidence>
<comment type="caution">
    <text evidence="1">The sequence shown here is derived from an EMBL/GenBank/DDBJ whole genome shotgun (WGS) entry which is preliminary data.</text>
</comment>
<dbReference type="AlphaFoldDB" id="A0A225UEF8"/>